<dbReference type="PANTHER" id="PTHR30069">
    <property type="entry name" value="TONB-DEPENDENT OUTER MEMBRANE RECEPTOR"/>
    <property type="match status" value="1"/>
</dbReference>
<evidence type="ECO:0000256" key="9">
    <source>
        <dbReference type="SAM" id="SignalP"/>
    </source>
</evidence>
<dbReference type="InterPro" id="IPR008969">
    <property type="entry name" value="CarboxyPept-like_regulatory"/>
</dbReference>
<evidence type="ECO:0000256" key="1">
    <source>
        <dbReference type="ARBA" id="ARBA00004571"/>
    </source>
</evidence>
<keyword evidence="12" id="KW-1185">Reference proteome</keyword>
<reference evidence="11 12" key="1">
    <citation type="submission" date="2024-06" db="EMBL/GenBank/DDBJ databases">
        <title>Chitinophaga defluvii sp. nov., isolated from municipal sewage.</title>
        <authorList>
            <person name="Zhang L."/>
        </authorList>
    </citation>
    <scope>NUCLEOTIDE SEQUENCE [LARGE SCALE GENOMIC DNA]</scope>
    <source>
        <strain evidence="11 12">H8</strain>
    </source>
</reference>
<keyword evidence="4 8" id="KW-0812">Transmembrane</keyword>
<dbReference type="Proteomes" id="UP001549749">
    <property type="component" value="Unassembled WGS sequence"/>
</dbReference>
<comment type="subcellular location">
    <subcellularLocation>
        <location evidence="1 8">Cell outer membrane</location>
        <topology evidence="1 8">Multi-pass membrane protein</topology>
    </subcellularLocation>
</comment>
<keyword evidence="3 8" id="KW-1134">Transmembrane beta strand</keyword>
<evidence type="ECO:0000256" key="5">
    <source>
        <dbReference type="ARBA" id="ARBA00022729"/>
    </source>
</evidence>
<evidence type="ECO:0000259" key="10">
    <source>
        <dbReference type="Pfam" id="PF07715"/>
    </source>
</evidence>
<feature type="domain" description="TonB-dependent receptor plug" evidence="10">
    <location>
        <begin position="115"/>
        <end position="250"/>
    </location>
</feature>
<dbReference type="SUPFAM" id="SSF56935">
    <property type="entry name" value="Porins"/>
    <property type="match status" value="1"/>
</dbReference>
<dbReference type="InterPro" id="IPR023996">
    <property type="entry name" value="TonB-dep_OMP_SusC/RagA"/>
</dbReference>
<keyword evidence="5 9" id="KW-0732">Signal</keyword>
<dbReference type="NCBIfam" id="TIGR04056">
    <property type="entry name" value="OMP_RagA_SusC"/>
    <property type="match status" value="1"/>
</dbReference>
<dbReference type="Gene3D" id="2.40.170.20">
    <property type="entry name" value="TonB-dependent receptor, beta-barrel domain"/>
    <property type="match status" value="1"/>
</dbReference>
<accession>A0ABV2TE51</accession>
<dbReference type="InterPro" id="IPR023997">
    <property type="entry name" value="TonB-dep_OMP_SusC/RagA_CS"/>
</dbReference>
<evidence type="ECO:0000256" key="4">
    <source>
        <dbReference type="ARBA" id="ARBA00022692"/>
    </source>
</evidence>
<dbReference type="Pfam" id="PF13715">
    <property type="entry name" value="CarbopepD_reg_2"/>
    <property type="match status" value="1"/>
</dbReference>
<feature type="signal peptide" evidence="9">
    <location>
        <begin position="1"/>
        <end position="20"/>
    </location>
</feature>
<name>A0ABV2TE51_9BACT</name>
<protein>
    <submittedName>
        <fullName evidence="11">SusC/RagA family TonB-linked outer membrane protein</fullName>
    </submittedName>
</protein>
<evidence type="ECO:0000256" key="2">
    <source>
        <dbReference type="ARBA" id="ARBA00022448"/>
    </source>
</evidence>
<keyword evidence="6 8" id="KW-0472">Membrane</keyword>
<dbReference type="SUPFAM" id="SSF49464">
    <property type="entry name" value="Carboxypeptidase regulatory domain-like"/>
    <property type="match status" value="1"/>
</dbReference>
<dbReference type="Pfam" id="PF07715">
    <property type="entry name" value="Plug"/>
    <property type="match status" value="1"/>
</dbReference>
<dbReference type="Gene3D" id="2.60.40.1120">
    <property type="entry name" value="Carboxypeptidase-like, regulatory domain"/>
    <property type="match status" value="1"/>
</dbReference>
<organism evidence="11 12">
    <name type="scientific">Chitinophaga defluvii</name>
    <dbReference type="NCBI Taxonomy" id="3163343"/>
    <lineage>
        <taxon>Bacteria</taxon>
        <taxon>Pseudomonadati</taxon>
        <taxon>Bacteroidota</taxon>
        <taxon>Chitinophagia</taxon>
        <taxon>Chitinophagales</taxon>
        <taxon>Chitinophagaceae</taxon>
        <taxon>Chitinophaga</taxon>
    </lineage>
</organism>
<proteinExistence type="inferred from homology"/>
<evidence type="ECO:0000256" key="6">
    <source>
        <dbReference type="ARBA" id="ARBA00023136"/>
    </source>
</evidence>
<keyword evidence="2 8" id="KW-0813">Transport</keyword>
<feature type="chain" id="PRO_5046947372" evidence="9">
    <location>
        <begin position="21"/>
        <end position="1077"/>
    </location>
</feature>
<dbReference type="NCBIfam" id="TIGR04057">
    <property type="entry name" value="SusC_RagA_signa"/>
    <property type="match status" value="1"/>
</dbReference>
<keyword evidence="7 8" id="KW-0998">Cell outer membrane</keyword>
<dbReference type="PROSITE" id="PS51257">
    <property type="entry name" value="PROKAR_LIPOPROTEIN"/>
    <property type="match status" value="1"/>
</dbReference>
<dbReference type="RefSeq" id="WP_354663863.1">
    <property type="nucleotide sequence ID" value="NZ_JBEXAC010000003.1"/>
</dbReference>
<gene>
    <name evidence="11" type="ORF">ABR189_28170</name>
</gene>
<comment type="similarity">
    <text evidence="8">Belongs to the TonB-dependent receptor family.</text>
</comment>
<dbReference type="Gene3D" id="2.170.130.10">
    <property type="entry name" value="TonB-dependent receptor, plug domain"/>
    <property type="match status" value="1"/>
</dbReference>
<dbReference type="EMBL" id="JBEXAC010000003">
    <property type="protein sequence ID" value="MET7001292.1"/>
    <property type="molecule type" value="Genomic_DNA"/>
</dbReference>
<evidence type="ECO:0000313" key="12">
    <source>
        <dbReference type="Proteomes" id="UP001549749"/>
    </source>
</evidence>
<dbReference type="InterPro" id="IPR039426">
    <property type="entry name" value="TonB-dep_rcpt-like"/>
</dbReference>
<evidence type="ECO:0000256" key="8">
    <source>
        <dbReference type="PROSITE-ProRule" id="PRU01360"/>
    </source>
</evidence>
<evidence type="ECO:0000256" key="7">
    <source>
        <dbReference type="ARBA" id="ARBA00023237"/>
    </source>
</evidence>
<comment type="caution">
    <text evidence="11">The sequence shown here is derived from an EMBL/GenBank/DDBJ whole genome shotgun (WGS) entry which is preliminary data.</text>
</comment>
<dbReference type="PROSITE" id="PS52016">
    <property type="entry name" value="TONB_DEPENDENT_REC_3"/>
    <property type="match status" value="1"/>
</dbReference>
<sequence length="1077" mass="117575">MKKFFLFLTMLLVSACLAYAQQRQVTGKVTGSDGAPVPFATIQLKGTNSGTTANQDGVFKLNVSGNSAVLIVRSVGYATQEVMVGSTNTVAVTLKADDQNLDEVVVTALGVRRNKNELAYSAQNIGGEELNRTRDANVVNSLSGKISGLEIRRNNTLGGSTNIVLRGTKSLTGNNQALFVVDGVPIDNSNTNAVNNSVNRATNRDQSTGGGGYDYGNAAADINPDDIESVNVLKGAAAAALYGSRASNGVVMITTKKGRRGLGVTVNSGVTLGYVDKKTFPTYQKEYGSGYSADYGSPDGGYFSYEDVDGDGQPDLLVPLTEDASYGGRFDPNLQTFYWGSVYPKLASYRKKHAWVGAANDPSSFFETAVGTNNSVMVDGGGDQGYFKLGYTKNIDKGIMPNSKITKDLINFGASYNITSKLTASASVNTTIINGLGRYGTGYNSKNLMTNFKQWWQTNVDVKEQKDAYFLTKDNVTWNPKGVDNLVPAYWDNPYWTRYENFESDKRTRNFGNVSLNYKPTDWLEVLGRVSLDTYNETQEERTAIGSFDPSEYARFEHAFQEFNYDLLLNFSKNISDDISFKGILGGNVRRTTNESILSKTNGGLLIPHLYALLNSANPMEAPREVSTTEEVDGIFASVSFGFKEYLFLDLTARRDVSSTLPAGSNDYYYPSASLGFVFSKLMPDATWLSHGKFRVNYAEVGTSAPPLYVKNYYDVPTGIDGVPLASVDGRKYNPNLKPERTKSFETGLEMAFLNNRVGFDLTYYKQNTIDQIVPLPVSRSTGFDYKVINAGNIQNKGVEVSAFGTPVKTNDFSWTINLNWSRNRNEVKSLPGITTLQLANFQGGVSLNASVGQPYGTIIGSNFVYKDGQKLIGEDGYYVQSPTSNEIIGNVNPNWIGGISNTLKYKDLALSFLVDIRQGGDLFSLDLYYGLATGVLPETVGNNDKGNPSRSPIADGGGVILPGITEDGKANATRVENIYGLYGYVNNPSAAFVYDASYVKLREVALTYSLPRSVMARISPFKAIDFSLIGRNLWIIHKNIPYNDPEEGLGSGNLQGYLSGSYPATRTFGFNVKFRF</sequence>
<dbReference type="InterPro" id="IPR036942">
    <property type="entry name" value="Beta-barrel_TonB_sf"/>
</dbReference>
<dbReference type="InterPro" id="IPR037066">
    <property type="entry name" value="Plug_dom_sf"/>
</dbReference>
<evidence type="ECO:0000256" key="3">
    <source>
        <dbReference type="ARBA" id="ARBA00022452"/>
    </source>
</evidence>
<dbReference type="InterPro" id="IPR012910">
    <property type="entry name" value="Plug_dom"/>
</dbReference>
<dbReference type="PANTHER" id="PTHR30069:SF29">
    <property type="entry name" value="HEMOGLOBIN AND HEMOGLOBIN-HAPTOGLOBIN-BINDING PROTEIN 1-RELATED"/>
    <property type="match status" value="1"/>
</dbReference>
<evidence type="ECO:0000313" key="11">
    <source>
        <dbReference type="EMBL" id="MET7001292.1"/>
    </source>
</evidence>